<dbReference type="RefSeq" id="WP_093231243.1">
    <property type="nucleotide sequence ID" value="NZ_FORR01000019.1"/>
</dbReference>
<name>A0A1I3TS72_9BACL</name>
<evidence type="ECO:0000313" key="2">
    <source>
        <dbReference type="Proteomes" id="UP000199545"/>
    </source>
</evidence>
<organism evidence="1 2">
    <name type="scientific">Thermoflavimicrobium dichotomicum</name>
    <dbReference type="NCBI Taxonomy" id="46223"/>
    <lineage>
        <taxon>Bacteria</taxon>
        <taxon>Bacillati</taxon>
        <taxon>Bacillota</taxon>
        <taxon>Bacilli</taxon>
        <taxon>Bacillales</taxon>
        <taxon>Thermoactinomycetaceae</taxon>
        <taxon>Thermoflavimicrobium</taxon>
    </lineage>
</organism>
<accession>A0A1I3TS72</accession>
<protein>
    <submittedName>
        <fullName evidence="1">Thioredoxin</fullName>
    </submittedName>
</protein>
<keyword evidence="2" id="KW-1185">Reference proteome</keyword>
<proteinExistence type="predicted"/>
<sequence length="189" mass="22433">MTLNDWFQKGMTYQEYVDSMQINREELLSIYENVYLSEEEKVFFAQGKSKNWRIIVLTADWCGDAMLCVPIMKRIAEVASFDMRFLIRDDNLELMDQYLTNGTARAIPIFIFIDEKGQEKAVWGPRAPEVQQMITEMRSALPPKEDPTFEQKQKEMYREFREKICTDRTIWKAVKRSVKEKLEQVFQMG</sequence>
<dbReference type="Pfam" id="PF14595">
    <property type="entry name" value="Thioredoxin_9"/>
    <property type="match status" value="1"/>
</dbReference>
<dbReference type="InterPro" id="IPR036249">
    <property type="entry name" value="Thioredoxin-like_sf"/>
</dbReference>
<dbReference type="Gene3D" id="3.40.30.10">
    <property type="entry name" value="Glutaredoxin"/>
    <property type="match status" value="1"/>
</dbReference>
<reference evidence="1 2" key="1">
    <citation type="submission" date="2016-10" db="EMBL/GenBank/DDBJ databases">
        <authorList>
            <person name="de Groot N.N."/>
        </authorList>
    </citation>
    <scope>NUCLEOTIDE SEQUENCE [LARGE SCALE GENOMIC DNA]</scope>
    <source>
        <strain evidence="1 2">DSM 44778</strain>
    </source>
</reference>
<dbReference type="SUPFAM" id="SSF52833">
    <property type="entry name" value="Thioredoxin-like"/>
    <property type="match status" value="1"/>
</dbReference>
<dbReference type="Proteomes" id="UP000199545">
    <property type="component" value="Unassembled WGS sequence"/>
</dbReference>
<dbReference type="EMBL" id="FORR01000019">
    <property type="protein sequence ID" value="SFJ73323.1"/>
    <property type="molecule type" value="Genomic_DNA"/>
</dbReference>
<dbReference type="AlphaFoldDB" id="A0A1I3TS72"/>
<dbReference type="STRING" id="46223.SAMN05421852_11940"/>
<gene>
    <name evidence="1" type="ORF">SAMN05421852_11940</name>
</gene>
<dbReference type="OrthoDB" id="6120799at2"/>
<evidence type="ECO:0000313" key="1">
    <source>
        <dbReference type="EMBL" id="SFJ73323.1"/>
    </source>
</evidence>